<dbReference type="SUPFAM" id="SSF49401">
    <property type="entry name" value="Bacterial adhesins"/>
    <property type="match status" value="1"/>
</dbReference>
<evidence type="ECO:0000313" key="3">
    <source>
        <dbReference type="EMBL" id="VXB36989.1"/>
    </source>
</evidence>
<dbReference type="Pfam" id="PF05229">
    <property type="entry name" value="SCPU"/>
    <property type="match status" value="1"/>
</dbReference>
<dbReference type="Proteomes" id="UP000433737">
    <property type="component" value="Unassembled WGS sequence"/>
</dbReference>
<evidence type="ECO:0000313" key="5">
    <source>
        <dbReference type="Proteomes" id="UP000566985"/>
    </source>
</evidence>
<dbReference type="EMBL" id="CABWMH010000005">
    <property type="protein sequence ID" value="VXB36989.1"/>
    <property type="molecule type" value="Genomic_DNA"/>
</dbReference>
<accession>A0A653Q4I4</accession>
<dbReference type="InterPro" id="IPR007893">
    <property type="entry name" value="Spore_coat_U/FanG"/>
</dbReference>
<dbReference type="PANTHER" id="PTHR37089">
    <property type="entry name" value="PROTEIN U-RELATED"/>
    <property type="match status" value="1"/>
</dbReference>
<dbReference type="InterPro" id="IPR008966">
    <property type="entry name" value="Adhesion_dom_sf"/>
</dbReference>
<sequence>MWVAVTRSCLTIARGLSLLIWSVSAWSLPTSTFQVTASIVAGCVISGTNTGVFGTLNFGSQSGVSTSVVSASYVQSTTLNLACTPGTTLSMSINQGNNYTTTRNLKLPNFSNTVPYTLYSNASRTTVIPVNQAVPLSYSNANNITLPIYGQLKLPGTARAGVYTDTLTVTLSW</sequence>
<protein>
    <submittedName>
        <fullName evidence="3">Fimbrial protein</fullName>
    </submittedName>
    <submittedName>
        <fullName evidence="2">Spore coat protein U domain-containing protein</fullName>
    </submittedName>
</protein>
<evidence type="ECO:0000313" key="4">
    <source>
        <dbReference type="Proteomes" id="UP000433737"/>
    </source>
</evidence>
<dbReference type="SMART" id="SM00972">
    <property type="entry name" value="SCPU"/>
    <property type="match status" value="1"/>
</dbReference>
<feature type="domain" description="Spore coat protein U/FanG" evidence="1">
    <location>
        <begin position="30"/>
        <end position="170"/>
    </location>
</feature>
<comment type="caution">
    <text evidence="2">The sequence shown here is derived from an EMBL/GenBank/DDBJ whole genome shotgun (WGS) entry which is preliminary data.</text>
</comment>
<proteinExistence type="predicted"/>
<keyword evidence="2" id="KW-0167">Capsid protein</keyword>
<gene>
    <name evidence="2" type="ORF">HU668_16755</name>
    <name evidence="3" type="ORF">PANT111_130450</name>
</gene>
<organism evidence="2 5">
    <name type="scientific">Pantoea brenneri</name>
    <dbReference type="NCBI Taxonomy" id="472694"/>
    <lineage>
        <taxon>Bacteria</taxon>
        <taxon>Pseudomonadati</taxon>
        <taxon>Pseudomonadota</taxon>
        <taxon>Gammaproteobacteria</taxon>
        <taxon>Enterobacterales</taxon>
        <taxon>Erwiniaceae</taxon>
        <taxon>Pantoea</taxon>
    </lineage>
</organism>
<dbReference type="AlphaFoldDB" id="A0A653Q4I4"/>
<dbReference type="EMBL" id="JABWPM010000021">
    <property type="protein sequence ID" value="NUY98107.1"/>
    <property type="molecule type" value="Genomic_DNA"/>
</dbReference>
<dbReference type="Proteomes" id="UP000566985">
    <property type="component" value="Unassembled WGS sequence"/>
</dbReference>
<evidence type="ECO:0000259" key="1">
    <source>
        <dbReference type="Pfam" id="PF05229"/>
    </source>
</evidence>
<dbReference type="RefSeq" id="WP_031377792.1">
    <property type="nucleotide sequence ID" value="NZ_JABWPG010000021.1"/>
</dbReference>
<reference evidence="2 5" key="2">
    <citation type="submission" date="2020-05" db="EMBL/GenBank/DDBJ databases">
        <title>Whole Genome Sequences of Enterobacteriales Associated with the International Space Station.</title>
        <authorList>
            <person name="Bharadwaj A."/>
            <person name="Daudu R."/>
            <person name="Singh N."/>
            <person name="Wood J."/>
            <person name="Debieu M."/>
            <person name="Mason C."/>
            <person name="Wang C."/>
            <person name="Venkateswaran K."/>
        </authorList>
    </citation>
    <scope>NUCLEOTIDE SEQUENCE [LARGE SCALE GENOMIC DNA]</scope>
    <source>
        <strain evidence="2 5">IF5SW-B1</strain>
    </source>
</reference>
<reference evidence="3 4" key="1">
    <citation type="submission" date="2019-10" db="EMBL/GenBank/DDBJ databases">
        <authorList>
            <person name="Karimi E."/>
        </authorList>
    </citation>
    <scope>NUCLEOTIDE SEQUENCE [LARGE SCALE GENOMIC DNA]</scope>
    <source>
        <strain evidence="3">Pantoea sp. 111</strain>
    </source>
</reference>
<dbReference type="InterPro" id="IPR053167">
    <property type="entry name" value="Spore_coat_component"/>
</dbReference>
<keyword evidence="2" id="KW-0946">Virion</keyword>
<name>A0A653Q4I4_9GAMM</name>
<evidence type="ECO:0000313" key="2">
    <source>
        <dbReference type="EMBL" id="NUY98107.1"/>
    </source>
</evidence>
<dbReference type="GeneID" id="57346806"/>